<protein>
    <submittedName>
        <fullName evidence="1">Uncharacterized protein</fullName>
    </submittedName>
</protein>
<name>A0ABQ1WNT0_9BACT</name>
<gene>
    <name evidence="1" type="ORF">GCM10011378_08450</name>
</gene>
<evidence type="ECO:0000313" key="1">
    <source>
        <dbReference type="EMBL" id="GGG34359.1"/>
    </source>
</evidence>
<sequence length="109" mass="12455">MSTPPAPLFFPDLSLSISYEEALRFCQSVLHTLPHGTMKPWVKAQGMNYTMVVNLKNEQIPKPMPLLVQRLLLAWGIPTQLFRRGKDTFVQFERAEDLARVKNNLSANN</sequence>
<reference evidence="2" key="1">
    <citation type="journal article" date="2019" name="Int. J. Syst. Evol. Microbiol.">
        <title>The Global Catalogue of Microorganisms (GCM) 10K type strain sequencing project: providing services to taxonomists for standard genome sequencing and annotation.</title>
        <authorList>
            <consortium name="The Broad Institute Genomics Platform"/>
            <consortium name="The Broad Institute Genome Sequencing Center for Infectious Disease"/>
            <person name="Wu L."/>
            <person name="Ma J."/>
        </authorList>
    </citation>
    <scope>NUCLEOTIDE SEQUENCE [LARGE SCALE GENOMIC DNA]</scope>
    <source>
        <strain evidence="2">CGMCC 1.12990</strain>
    </source>
</reference>
<dbReference type="Proteomes" id="UP000601361">
    <property type="component" value="Unassembled WGS sequence"/>
</dbReference>
<dbReference type="EMBL" id="BMGS01000002">
    <property type="protein sequence ID" value="GGG34359.1"/>
    <property type="molecule type" value="Genomic_DNA"/>
</dbReference>
<keyword evidence="2" id="KW-1185">Reference proteome</keyword>
<dbReference type="RefSeq" id="WP_188556573.1">
    <property type="nucleotide sequence ID" value="NZ_BMGS01000002.1"/>
</dbReference>
<comment type="caution">
    <text evidence="1">The sequence shown here is derived from an EMBL/GenBank/DDBJ whole genome shotgun (WGS) entry which is preliminary data.</text>
</comment>
<proteinExistence type="predicted"/>
<evidence type="ECO:0000313" key="2">
    <source>
        <dbReference type="Proteomes" id="UP000601361"/>
    </source>
</evidence>
<accession>A0ABQ1WNT0</accession>
<organism evidence="1 2">
    <name type="scientific">Hymenobacter glacieicola</name>
    <dbReference type="NCBI Taxonomy" id="1562124"/>
    <lineage>
        <taxon>Bacteria</taxon>
        <taxon>Pseudomonadati</taxon>
        <taxon>Bacteroidota</taxon>
        <taxon>Cytophagia</taxon>
        <taxon>Cytophagales</taxon>
        <taxon>Hymenobacteraceae</taxon>
        <taxon>Hymenobacter</taxon>
    </lineage>
</organism>